<keyword evidence="3" id="KW-1185">Reference proteome</keyword>
<feature type="domain" description="IrrE N-terminal-like" evidence="1">
    <location>
        <begin position="98"/>
        <end position="220"/>
    </location>
</feature>
<reference evidence="3" key="1">
    <citation type="journal article" date="2019" name="Int. J. Syst. Evol. Microbiol.">
        <title>The Global Catalogue of Microorganisms (GCM) 10K type strain sequencing project: providing services to taxonomists for standard genome sequencing and annotation.</title>
        <authorList>
            <consortium name="The Broad Institute Genomics Platform"/>
            <consortium name="The Broad Institute Genome Sequencing Center for Infectious Disease"/>
            <person name="Wu L."/>
            <person name="Ma J."/>
        </authorList>
    </citation>
    <scope>NUCLEOTIDE SEQUENCE [LARGE SCALE GENOMIC DNA]</scope>
    <source>
        <strain evidence="3">KCTC 52607</strain>
    </source>
</reference>
<dbReference type="InterPro" id="IPR010359">
    <property type="entry name" value="IrrE_HExxH"/>
</dbReference>
<sequence length="236" mass="27225">MIRDPKGRFPERPYYTNDELDRECERLVRDLHRKRNQEARPRITTDELHLLIELNDASLDSSADLTIYGDDVEGVTAFHPDRDPEVAISDRLANDPRRENRLRTTLAHEFGHVHFHRHLWAGKFQHGQLFDRSSHENKAICKRDTIIQAANYDWMEWQAGYVSGAILMPVTSIRRLVSDYCQERDLHAAVAVRSDHGRQIVGAVMETFQVSEEAAQVRLKVLKLLGESDRQGSLFG</sequence>
<comment type="caution">
    <text evidence="2">The sequence shown here is derived from an EMBL/GenBank/DDBJ whole genome shotgun (WGS) entry which is preliminary data.</text>
</comment>
<dbReference type="RefSeq" id="WP_336927638.1">
    <property type="nucleotide sequence ID" value="NZ_JBANRO010000019.1"/>
</dbReference>
<accession>A0ABV7ECF4</accession>
<dbReference type="Proteomes" id="UP001595456">
    <property type="component" value="Unassembled WGS sequence"/>
</dbReference>
<protein>
    <submittedName>
        <fullName evidence="2">ImmA/IrrE family metallo-endopeptidase</fullName>
    </submittedName>
</protein>
<name>A0ABV7ECF4_9SPHN</name>
<dbReference type="EMBL" id="JBHRST010000026">
    <property type="protein sequence ID" value="MFC3099272.1"/>
    <property type="molecule type" value="Genomic_DNA"/>
</dbReference>
<gene>
    <name evidence="2" type="ORF">ACFODU_15850</name>
</gene>
<dbReference type="Pfam" id="PF06114">
    <property type="entry name" value="Peptidase_M78"/>
    <property type="match status" value="1"/>
</dbReference>
<organism evidence="2 3">
    <name type="scientific">Alteraurantiacibacter palmitatis</name>
    <dbReference type="NCBI Taxonomy" id="2054628"/>
    <lineage>
        <taxon>Bacteria</taxon>
        <taxon>Pseudomonadati</taxon>
        <taxon>Pseudomonadota</taxon>
        <taxon>Alphaproteobacteria</taxon>
        <taxon>Sphingomonadales</taxon>
        <taxon>Erythrobacteraceae</taxon>
        <taxon>Alteraurantiacibacter</taxon>
    </lineage>
</organism>
<evidence type="ECO:0000259" key="1">
    <source>
        <dbReference type="Pfam" id="PF06114"/>
    </source>
</evidence>
<evidence type="ECO:0000313" key="3">
    <source>
        <dbReference type="Proteomes" id="UP001595456"/>
    </source>
</evidence>
<evidence type="ECO:0000313" key="2">
    <source>
        <dbReference type="EMBL" id="MFC3099272.1"/>
    </source>
</evidence>
<proteinExistence type="predicted"/>